<dbReference type="EMBL" id="RDBE01000003">
    <property type="protein sequence ID" value="RLV50285.1"/>
    <property type="molecule type" value="Genomic_DNA"/>
</dbReference>
<reference evidence="2 3" key="1">
    <citation type="submission" date="2018-10" db="EMBL/GenBank/DDBJ databases">
        <title>Marmoricola sp. 4Q3S-7 whole genome shotgun sequence.</title>
        <authorList>
            <person name="Li F."/>
        </authorList>
    </citation>
    <scope>NUCLEOTIDE SEQUENCE [LARGE SCALE GENOMIC DNA]</scope>
    <source>
        <strain evidence="2 3">4Q3S-7</strain>
    </source>
</reference>
<evidence type="ECO:0000313" key="2">
    <source>
        <dbReference type="EMBL" id="RLV50285.1"/>
    </source>
</evidence>
<keyword evidence="1" id="KW-1133">Transmembrane helix</keyword>
<keyword evidence="1" id="KW-0472">Membrane</keyword>
<name>A0A3L8P4Y3_9ACTN</name>
<comment type="caution">
    <text evidence="2">The sequence shown here is derived from an EMBL/GenBank/DDBJ whole genome shotgun (WGS) entry which is preliminary data.</text>
</comment>
<accession>A0A3L8P4Y3</accession>
<evidence type="ECO:0000256" key="1">
    <source>
        <dbReference type="SAM" id="Phobius"/>
    </source>
</evidence>
<proteinExistence type="predicted"/>
<dbReference type="Proteomes" id="UP000281708">
    <property type="component" value="Unassembled WGS sequence"/>
</dbReference>
<keyword evidence="3" id="KW-1185">Reference proteome</keyword>
<dbReference type="AlphaFoldDB" id="A0A3L8P4Y3"/>
<feature type="transmembrane region" description="Helical" evidence="1">
    <location>
        <begin position="41"/>
        <end position="66"/>
    </location>
</feature>
<protein>
    <submittedName>
        <fullName evidence="2">Uncharacterized protein</fullName>
    </submittedName>
</protein>
<evidence type="ECO:0000313" key="3">
    <source>
        <dbReference type="Proteomes" id="UP000281708"/>
    </source>
</evidence>
<keyword evidence="1" id="KW-0812">Transmembrane</keyword>
<sequence>MGLLEDRDVVVDAELLDGAEPGDHLVHLIAAGAGRVGDDRLLGVVLGVVLGVALGVVLGVALGVVLGGARGRRVGLGPFLLDLGRLTDLV</sequence>
<organism evidence="2 3">
    <name type="scientific">Nocardioides mangrovicus</name>
    <dbReference type="NCBI Taxonomy" id="2478913"/>
    <lineage>
        <taxon>Bacteria</taxon>
        <taxon>Bacillati</taxon>
        <taxon>Actinomycetota</taxon>
        <taxon>Actinomycetes</taxon>
        <taxon>Propionibacteriales</taxon>
        <taxon>Nocardioidaceae</taxon>
        <taxon>Nocardioides</taxon>
    </lineage>
</organism>
<gene>
    <name evidence="2" type="ORF">D9V37_05055</name>
</gene>